<organism evidence="1">
    <name type="scientific">marine sediment metagenome</name>
    <dbReference type="NCBI Taxonomy" id="412755"/>
    <lineage>
        <taxon>unclassified sequences</taxon>
        <taxon>metagenomes</taxon>
        <taxon>ecological metagenomes</taxon>
    </lineage>
</organism>
<dbReference type="EMBL" id="LAZR01031594">
    <property type="protein sequence ID" value="KKL53307.1"/>
    <property type="molecule type" value="Genomic_DNA"/>
</dbReference>
<comment type="caution">
    <text evidence="1">The sequence shown here is derived from an EMBL/GenBank/DDBJ whole genome shotgun (WGS) entry which is preliminary data.</text>
</comment>
<proteinExistence type="predicted"/>
<protein>
    <submittedName>
        <fullName evidence="1">Uncharacterized protein</fullName>
    </submittedName>
</protein>
<feature type="non-terminal residue" evidence="1">
    <location>
        <position position="67"/>
    </location>
</feature>
<name>A0A0F9FQL3_9ZZZZ</name>
<sequence>MATVVPAAKGKTGWGAQILNTVLAFKSSKEKRELEEAKLEVTKQYYNAFGRRVDLEEKRYADTKEVE</sequence>
<dbReference type="AlphaFoldDB" id="A0A0F9FQL3"/>
<gene>
    <name evidence="1" type="ORF">LCGC14_2276780</name>
</gene>
<reference evidence="1" key="1">
    <citation type="journal article" date="2015" name="Nature">
        <title>Complex archaea that bridge the gap between prokaryotes and eukaryotes.</title>
        <authorList>
            <person name="Spang A."/>
            <person name="Saw J.H."/>
            <person name="Jorgensen S.L."/>
            <person name="Zaremba-Niedzwiedzka K."/>
            <person name="Martijn J."/>
            <person name="Lind A.E."/>
            <person name="van Eijk R."/>
            <person name="Schleper C."/>
            <person name="Guy L."/>
            <person name="Ettema T.J."/>
        </authorList>
    </citation>
    <scope>NUCLEOTIDE SEQUENCE</scope>
</reference>
<evidence type="ECO:0000313" key="1">
    <source>
        <dbReference type="EMBL" id="KKL53307.1"/>
    </source>
</evidence>
<accession>A0A0F9FQL3</accession>